<keyword evidence="8" id="KW-1185">Reference proteome</keyword>
<dbReference type="RefSeq" id="WP_108949573.1">
    <property type="nucleotide sequence ID" value="NZ_CP022187.1"/>
</dbReference>
<dbReference type="Pfam" id="PF00590">
    <property type="entry name" value="TP_methylase"/>
    <property type="match status" value="1"/>
</dbReference>
<keyword evidence="5" id="KW-0949">S-adenosyl-L-methionine</keyword>
<dbReference type="InterPro" id="IPR014776">
    <property type="entry name" value="4pyrrole_Mease_sub2"/>
</dbReference>
<dbReference type="AlphaFoldDB" id="A0A2U8GQV9"/>
<evidence type="ECO:0000256" key="2">
    <source>
        <dbReference type="ARBA" id="ARBA00022573"/>
    </source>
</evidence>
<organism evidence="7 8">
    <name type="scientific">Parazoarcus communis</name>
    <dbReference type="NCBI Taxonomy" id="41977"/>
    <lineage>
        <taxon>Bacteria</taxon>
        <taxon>Pseudomonadati</taxon>
        <taxon>Pseudomonadota</taxon>
        <taxon>Betaproteobacteria</taxon>
        <taxon>Rhodocyclales</taxon>
        <taxon>Zoogloeaceae</taxon>
        <taxon>Parazoarcus</taxon>
    </lineage>
</organism>
<comment type="pathway">
    <text evidence="1">Cofactor biosynthesis; adenosylcobalamin biosynthesis.</text>
</comment>
<keyword evidence="3 7" id="KW-0489">Methyltransferase</keyword>
<evidence type="ECO:0000313" key="7">
    <source>
        <dbReference type="EMBL" id="AWI75870.1"/>
    </source>
</evidence>
<reference evidence="7 8" key="1">
    <citation type="submission" date="2017-06" db="EMBL/GenBank/DDBJ databases">
        <title>Azoarcus.</title>
        <authorList>
            <person name="Woo J.-H."/>
            <person name="Kim H.-S."/>
        </authorList>
    </citation>
    <scope>NUCLEOTIDE SEQUENCE [LARGE SCALE GENOMIC DNA]</scope>
    <source>
        <strain evidence="7 8">TSPY31</strain>
    </source>
</reference>
<keyword evidence="4 7" id="KW-0808">Transferase</keyword>
<dbReference type="InterPro" id="IPR000878">
    <property type="entry name" value="4pyrrol_Mease"/>
</dbReference>
<dbReference type="Proteomes" id="UP000244930">
    <property type="component" value="Chromosome"/>
</dbReference>
<protein>
    <submittedName>
        <fullName evidence="7">Precorrin-3B C(17)-methyltransferase</fullName>
    </submittedName>
</protein>
<dbReference type="UniPathway" id="UPA00148"/>
<keyword evidence="2" id="KW-0169">Cobalamin biosynthesis</keyword>
<gene>
    <name evidence="7" type="primary">cobJ</name>
    <name evidence="7" type="ORF">CEW83_12125</name>
</gene>
<evidence type="ECO:0000256" key="1">
    <source>
        <dbReference type="ARBA" id="ARBA00004953"/>
    </source>
</evidence>
<dbReference type="NCBIfam" id="TIGR01466">
    <property type="entry name" value="cobJ_cbiH"/>
    <property type="match status" value="1"/>
</dbReference>
<evidence type="ECO:0000256" key="5">
    <source>
        <dbReference type="ARBA" id="ARBA00022691"/>
    </source>
</evidence>
<evidence type="ECO:0000313" key="8">
    <source>
        <dbReference type="Proteomes" id="UP000244930"/>
    </source>
</evidence>
<dbReference type="SUPFAM" id="SSF53790">
    <property type="entry name" value="Tetrapyrrole methylase"/>
    <property type="match status" value="1"/>
</dbReference>
<dbReference type="Gene3D" id="3.30.950.10">
    <property type="entry name" value="Methyltransferase, Cobalt-precorrin-4 Transmethylase, Domain 2"/>
    <property type="match status" value="1"/>
</dbReference>
<dbReference type="GO" id="GO:0009236">
    <property type="term" value="P:cobalamin biosynthetic process"/>
    <property type="evidence" value="ECO:0007669"/>
    <property type="project" value="UniProtKB-UniPathway"/>
</dbReference>
<dbReference type="InterPro" id="IPR035996">
    <property type="entry name" value="4pyrrol_Methylase_sf"/>
</dbReference>
<accession>A0A2U8GQV9</accession>
<evidence type="ECO:0000259" key="6">
    <source>
        <dbReference type="Pfam" id="PF00590"/>
    </source>
</evidence>
<evidence type="ECO:0000256" key="3">
    <source>
        <dbReference type="ARBA" id="ARBA00022603"/>
    </source>
</evidence>
<dbReference type="PANTHER" id="PTHR47036">
    <property type="entry name" value="COBALT-FACTOR III C(17)-METHYLTRANSFERASE-RELATED"/>
    <property type="match status" value="1"/>
</dbReference>
<dbReference type="PANTHER" id="PTHR47036:SF1">
    <property type="entry name" value="COBALT-FACTOR III C(17)-METHYLTRANSFERASE-RELATED"/>
    <property type="match status" value="1"/>
</dbReference>
<name>A0A2U8GQV9_9RHOO</name>
<feature type="domain" description="Tetrapyrrole methylase" evidence="6">
    <location>
        <begin position="9"/>
        <end position="219"/>
    </location>
</feature>
<evidence type="ECO:0000256" key="4">
    <source>
        <dbReference type="ARBA" id="ARBA00022679"/>
    </source>
</evidence>
<dbReference type="GO" id="GO:0032259">
    <property type="term" value="P:methylation"/>
    <property type="evidence" value="ECO:0007669"/>
    <property type="project" value="UniProtKB-KW"/>
</dbReference>
<proteinExistence type="predicted"/>
<dbReference type="Gene3D" id="3.40.1010.10">
    <property type="entry name" value="Cobalt-precorrin-4 Transmethylase, Domain 1"/>
    <property type="match status" value="1"/>
</dbReference>
<dbReference type="InterPro" id="IPR051810">
    <property type="entry name" value="Precorrin_MeTrfase"/>
</dbReference>
<dbReference type="KEGG" id="acom:CEW83_12125"/>
<dbReference type="InterPro" id="IPR014777">
    <property type="entry name" value="4pyrrole_Mease_sub1"/>
</dbReference>
<sequence length="327" mass="35525">MNTTTGKGKIMLVGLGPGSHDHLTARARAAIAEADTIIGYVTYIKLVADLLEGKEVIRKSMTEELDRAIESLARARQGKKVALISSGDAGVYGMAGPTFEVLFQAGWTPDSDIEVEIIPGASALNTCAALVGAPLTHDFCAISLSDLLTPWATIARRLDAVAYADFVVALYNPKSGRRTRQIVEAQRLFLRHRRPDTPVAIVKSAYRPKQRIEFTTLERMSECDIGMLTTVLIGNSNTFVRDGLMVTPRGYSNKYDVADGERATRSGEQAGRSLSTGLNGWLESLRISDETPAQLAAHYRLPLDYIIATLADLPHTEAEPVTEEGHA</sequence>
<dbReference type="CDD" id="cd11646">
    <property type="entry name" value="Precorrin_3B_C17_MT"/>
    <property type="match status" value="1"/>
</dbReference>
<dbReference type="EMBL" id="CP022187">
    <property type="protein sequence ID" value="AWI75870.1"/>
    <property type="molecule type" value="Genomic_DNA"/>
</dbReference>
<dbReference type="InterPro" id="IPR006363">
    <property type="entry name" value="Cbl_synth_CobJ/CibH_dom"/>
</dbReference>
<dbReference type="GO" id="GO:0008168">
    <property type="term" value="F:methyltransferase activity"/>
    <property type="evidence" value="ECO:0007669"/>
    <property type="project" value="UniProtKB-KW"/>
</dbReference>